<dbReference type="SUPFAM" id="SSF56672">
    <property type="entry name" value="DNA/RNA polymerases"/>
    <property type="match status" value="1"/>
</dbReference>
<dbReference type="InterPro" id="IPR051320">
    <property type="entry name" value="Viral_Replic_Matur_Polypro"/>
</dbReference>
<proteinExistence type="inferred from homology"/>
<dbReference type="PANTHER" id="PTHR33064">
    <property type="entry name" value="POL PROTEIN"/>
    <property type="match status" value="1"/>
</dbReference>
<dbReference type="Gene3D" id="3.30.70.270">
    <property type="match status" value="2"/>
</dbReference>
<dbReference type="InterPro" id="IPR043128">
    <property type="entry name" value="Rev_trsase/Diguanyl_cyclase"/>
</dbReference>
<feature type="non-terminal residue" evidence="4">
    <location>
        <position position="183"/>
    </location>
</feature>
<evidence type="ECO:0000256" key="2">
    <source>
        <dbReference type="ARBA" id="ARBA00012180"/>
    </source>
</evidence>
<feature type="non-terminal residue" evidence="4">
    <location>
        <position position="1"/>
    </location>
</feature>
<dbReference type="PANTHER" id="PTHR33064:SF29">
    <property type="entry name" value="PEPTIDASE A2 DOMAIN-CONTAINING PROTEIN-RELATED"/>
    <property type="match status" value="1"/>
</dbReference>
<protein>
    <recommendedName>
        <fullName evidence="2">ribonuclease H</fullName>
        <ecNumber evidence="2">3.1.26.4</ecNumber>
    </recommendedName>
</protein>
<dbReference type="AlphaFoldDB" id="A0A091GWM5"/>
<accession>A0A091GWM5</accession>
<evidence type="ECO:0000256" key="1">
    <source>
        <dbReference type="ARBA" id="ARBA00010879"/>
    </source>
</evidence>
<dbReference type="EC" id="3.1.26.4" evidence="2"/>
<dbReference type="Proteomes" id="UP000054064">
    <property type="component" value="Unassembled WGS sequence"/>
</dbReference>
<name>A0A091GWM5_BUCRH</name>
<keyword evidence="5" id="KW-1185">Reference proteome</keyword>
<sequence>CWDNGAFTWRGIQYIWNQLPQGWKHSPTIYHGLIQAVQEKSGAPEHLWYIDNIIVWGNTAEAVFEKGRKIIHILLEASFTIRRSKVKGPAQEIQFLEVKWQDGHHHIPMDVVNKITAMSPPTNKKETQAFLGAVGFWRMHISGYSQIVKPLYDITQKKNDFAWSSDQQQAFELIKQEIGHATA</sequence>
<dbReference type="FunFam" id="3.30.70.270:FF:000020">
    <property type="entry name" value="Transposon Tf2-6 polyprotein-like Protein"/>
    <property type="match status" value="1"/>
</dbReference>
<evidence type="ECO:0000313" key="4">
    <source>
        <dbReference type="EMBL" id="KFO87976.1"/>
    </source>
</evidence>
<evidence type="ECO:0000313" key="5">
    <source>
        <dbReference type="Proteomes" id="UP000054064"/>
    </source>
</evidence>
<feature type="domain" description="Reverse transcriptase" evidence="3">
    <location>
        <begin position="11"/>
        <end position="96"/>
    </location>
</feature>
<organism evidence="4 5">
    <name type="scientific">Buceros rhinoceros silvestris</name>
    <dbReference type="NCBI Taxonomy" id="175836"/>
    <lineage>
        <taxon>Eukaryota</taxon>
        <taxon>Metazoa</taxon>
        <taxon>Chordata</taxon>
        <taxon>Craniata</taxon>
        <taxon>Vertebrata</taxon>
        <taxon>Euteleostomi</taxon>
        <taxon>Archelosauria</taxon>
        <taxon>Archosauria</taxon>
        <taxon>Dinosauria</taxon>
        <taxon>Saurischia</taxon>
        <taxon>Theropoda</taxon>
        <taxon>Coelurosauria</taxon>
        <taxon>Aves</taxon>
        <taxon>Neognathae</taxon>
        <taxon>Neoaves</taxon>
        <taxon>Telluraves</taxon>
        <taxon>Coraciimorphae</taxon>
        <taxon>Bucerotiformes</taxon>
        <taxon>Bucerotidae</taxon>
        <taxon>Buceros</taxon>
    </lineage>
</organism>
<dbReference type="InterPro" id="IPR000477">
    <property type="entry name" value="RT_dom"/>
</dbReference>
<gene>
    <name evidence="4" type="ORF">N320_09780</name>
</gene>
<dbReference type="EMBL" id="KL515839">
    <property type="protein sequence ID" value="KFO87976.1"/>
    <property type="molecule type" value="Genomic_DNA"/>
</dbReference>
<dbReference type="GO" id="GO:0004523">
    <property type="term" value="F:RNA-DNA hybrid ribonuclease activity"/>
    <property type="evidence" value="ECO:0007669"/>
    <property type="project" value="UniProtKB-EC"/>
</dbReference>
<dbReference type="Gene3D" id="3.10.10.10">
    <property type="entry name" value="HIV Type 1 Reverse Transcriptase, subunit A, domain 1"/>
    <property type="match status" value="1"/>
</dbReference>
<evidence type="ECO:0000259" key="3">
    <source>
        <dbReference type="Pfam" id="PF00078"/>
    </source>
</evidence>
<dbReference type="Pfam" id="PF00078">
    <property type="entry name" value="RVT_1"/>
    <property type="match status" value="1"/>
</dbReference>
<comment type="similarity">
    <text evidence="1">Belongs to the beta type-B retroviral polymerase family. HERV class-II K(HML-2) pol subfamily.</text>
</comment>
<reference evidence="4 5" key="1">
    <citation type="submission" date="2014-04" db="EMBL/GenBank/DDBJ databases">
        <title>Genome evolution of avian class.</title>
        <authorList>
            <person name="Zhang G."/>
            <person name="Li C."/>
        </authorList>
    </citation>
    <scope>NUCLEOTIDE SEQUENCE [LARGE SCALE GENOMIC DNA]</scope>
    <source>
        <strain evidence="4">BGI_N320</strain>
    </source>
</reference>
<dbReference type="InterPro" id="IPR043502">
    <property type="entry name" value="DNA/RNA_pol_sf"/>
</dbReference>